<dbReference type="Gene3D" id="1.20.120.1490">
    <property type="match status" value="1"/>
</dbReference>
<sequence>MKIATLAIVLAAFVMAFGLTENSAHAQMGMGQGMGMMGGGGYQLSPEQQAAVQKIYQEQGQTVMNLRQQLAAKQYELNAATMGPNPDEKKALSLVKDISILNEKLITAEFDLRKQLAQQGIPSSGGMGMGMMGGSMGHGMGMGMMGGCGW</sequence>
<proteinExistence type="predicted"/>
<organism evidence="2 3">
    <name type="scientific">Nitratidesulfovibrio liaohensis</name>
    <dbReference type="NCBI Taxonomy" id="2604158"/>
    <lineage>
        <taxon>Bacteria</taxon>
        <taxon>Pseudomonadati</taxon>
        <taxon>Thermodesulfobacteriota</taxon>
        <taxon>Desulfovibrionia</taxon>
        <taxon>Desulfovibrionales</taxon>
        <taxon>Desulfovibrionaceae</taxon>
        <taxon>Nitratidesulfovibrio</taxon>
    </lineage>
</organism>
<feature type="chain" id="PRO_5045584418" evidence="1">
    <location>
        <begin position="27"/>
        <end position="150"/>
    </location>
</feature>
<accession>A0ABY9R695</accession>
<keyword evidence="1" id="KW-0732">Signal</keyword>
<dbReference type="Pfam" id="PF13801">
    <property type="entry name" value="Metal_resist"/>
    <property type="match status" value="1"/>
</dbReference>
<dbReference type="EMBL" id="CP133659">
    <property type="protein sequence ID" value="WMW66328.1"/>
    <property type="molecule type" value="Genomic_DNA"/>
</dbReference>
<protein>
    <submittedName>
        <fullName evidence="2">Periplasmic heavy metal sensor</fullName>
    </submittedName>
</protein>
<evidence type="ECO:0000256" key="1">
    <source>
        <dbReference type="SAM" id="SignalP"/>
    </source>
</evidence>
<dbReference type="RefSeq" id="WP_309542231.1">
    <property type="nucleotide sequence ID" value="NZ_CP133659.1"/>
</dbReference>
<reference evidence="2" key="1">
    <citation type="submission" date="2023-09" db="EMBL/GenBank/DDBJ databases">
        <authorList>
            <consortium name="CW5 consortium"/>
            <person name="Lu C.-W."/>
        </authorList>
    </citation>
    <scope>NUCLEOTIDE SEQUENCE</scope>
    <source>
        <strain evidence="2">KPS</strain>
    </source>
</reference>
<evidence type="ECO:0000313" key="2">
    <source>
        <dbReference type="EMBL" id="WMW66328.1"/>
    </source>
</evidence>
<dbReference type="Proteomes" id="UP001180616">
    <property type="component" value="Chromosome"/>
</dbReference>
<feature type="signal peptide" evidence="1">
    <location>
        <begin position="1"/>
        <end position="26"/>
    </location>
</feature>
<keyword evidence="3" id="KW-1185">Reference proteome</keyword>
<name>A0ABY9R695_9BACT</name>
<gene>
    <name evidence="2" type="ORF">KPS_000895</name>
</gene>
<dbReference type="InterPro" id="IPR025961">
    <property type="entry name" value="Metal_resist"/>
</dbReference>
<evidence type="ECO:0000313" key="3">
    <source>
        <dbReference type="Proteomes" id="UP001180616"/>
    </source>
</evidence>